<reference evidence="1 2" key="1">
    <citation type="submission" date="2016-10" db="EMBL/GenBank/DDBJ databases">
        <authorList>
            <person name="Cai Z."/>
        </authorList>
    </citation>
    <scope>NUCLEOTIDE SEQUENCE [LARGE SCALE GENOMIC DNA]</scope>
    <source>
        <strain evidence="1 2">CGMCC 1.10826</strain>
    </source>
</reference>
<accession>A0A2Y9AL02</accession>
<protein>
    <submittedName>
        <fullName evidence="1">Uncharacterized protein</fullName>
    </submittedName>
</protein>
<gene>
    <name evidence="1" type="ORF">SAMN05216184_10757</name>
</gene>
<evidence type="ECO:0000313" key="1">
    <source>
        <dbReference type="EMBL" id="SSA43159.1"/>
    </source>
</evidence>
<dbReference type="Proteomes" id="UP000250222">
    <property type="component" value="Unassembled WGS sequence"/>
</dbReference>
<dbReference type="Pfam" id="PF21853">
    <property type="entry name" value="DUF6912"/>
    <property type="match status" value="1"/>
</dbReference>
<dbReference type="InterPro" id="IPR054206">
    <property type="entry name" value="DUF6912"/>
</dbReference>
<dbReference type="RefSeq" id="WP_110852649.1">
    <property type="nucleotide sequence ID" value="NZ_QKLZ01000007.1"/>
</dbReference>
<dbReference type="EMBL" id="UETB01000007">
    <property type="protein sequence ID" value="SSA43159.1"/>
    <property type="molecule type" value="Genomic_DNA"/>
</dbReference>
<keyword evidence="2" id="KW-1185">Reference proteome</keyword>
<proteinExistence type="predicted"/>
<evidence type="ECO:0000313" key="2">
    <source>
        <dbReference type="Proteomes" id="UP000250222"/>
    </source>
</evidence>
<name>A0A2Y9AL02_9MICO</name>
<sequence length="160" mass="17195">MRIYLPATSADLSRPAGVPPRWAHAVTAELRRALPDEDDEGLEASAMLAAADESIVHLRAASSAVPRRVVVAADVADPAVVVPQRARPWREGDDQLPSAVEVRAIVSWADVVSIHVDEPVAEADVAAALADDAAVDRAAEHELLWHDIVEREVLARELRG</sequence>
<dbReference type="OrthoDB" id="3253180at2"/>
<dbReference type="AlphaFoldDB" id="A0A2Y9AL02"/>
<organism evidence="1 2">
    <name type="scientific">Georgenia satyanarayanai</name>
    <dbReference type="NCBI Taxonomy" id="860221"/>
    <lineage>
        <taxon>Bacteria</taxon>
        <taxon>Bacillati</taxon>
        <taxon>Actinomycetota</taxon>
        <taxon>Actinomycetes</taxon>
        <taxon>Micrococcales</taxon>
        <taxon>Bogoriellaceae</taxon>
        <taxon>Georgenia</taxon>
    </lineage>
</organism>